<name>A0AAU9W948_9CNID</name>
<proteinExistence type="predicted"/>
<accession>A0AAU9W948</accession>
<gene>
    <name evidence="1" type="ORF">PMEA_00033774</name>
</gene>
<protein>
    <submittedName>
        <fullName evidence="1">Uncharacterized protein</fullName>
    </submittedName>
</protein>
<keyword evidence="2" id="KW-1185">Reference proteome</keyword>
<evidence type="ECO:0000313" key="2">
    <source>
        <dbReference type="Proteomes" id="UP001159428"/>
    </source>
</evidence>
<comment type="caution">
    <text evidence="1">The sequence shown here is derived from an EMBL/GenBank/DDBJ whole genome shotgun (WGS) entry which is preliminary data.</text>
</comment>
<dbReference type="Proteomes" id="UP001159428">
    <property type="component" value="Unassembled WGS sequence"/>
</dbReference>
<dbReference type="EMBL" id="CALNXJ010000008">
    <property type="protein sequence ID" value="CAH3045760.1"/>
    <property type="molecule type" value="Genomic_DNA"/>
</dbReference>
<evidence type="ECO:0000313" key="1">
    <source>
        <dbReference type="EMBL" id="CAH3045760.1"/>
    </source>
</evidence>
<reference evidence="1 2" key="1">
    <citation type="submission" date="2022-05" db="EMBL/GenBank/DDBJ databases">
        <authorList>
            <consortium name="Genoscope - CEA"/>
            <person name="William W."/>
        </authorList>
    </citation>
    <scope>NUCLEOTIDE SEQUENCE [LARGE SCALE GENOMIC DNA]</scope>
</reference>
<dbReference type="AlphaFoldDB" id="A0AAU9W948"/>
<organism evidence="1 2">
    <name type="scientific">Pocillopora meandrina</name>
    <dbReference type="NCBI Taxonomy" id="46732"/>
    <lineage>
        <taxon>Eukaryota</taxon>
        <taxon>Metazoa</taxon>
        <taxon>Cnidaria</taxon>
        <taxon>Anthozoa</taxon>
        <taxon>Hexacorallia</taxon>
        <taxon>Scleractinia</taxon>
        <taxon>Astrocoeniina</taxon>
        <taxon>Pocilloporidae</taxon>
        <taxon>Pocillopora</taxon>
    </lineage>
</organism>
<sequence length="122" mass="13527">MGICTESERVIYTCDAQTNSIKICTKMVEYAKFLNSVGQLFDTFSIHCKGTGYSVKSADEALSLVRQCKELLERNTNEIRMSTGITSAINGPQGHVSARTVVSVALLEWGLQRLYSNLQPFN</sequence>